<sequence length="445" mass="50001">MPYKFIAGAVAAALSALYMTTAAAWTLPADKGTLPQAQVEEILGGKDYPETTQFTKKVTYVDYPANGMTFTQVVMRLEPAKPLMHNGRKVVLVATEEGSSSANGFIETDEGKEGIGVWLAKRGVTFIALTRVGRWNFFAPDRSGTWETIPLDERMPIFSQHQKAYWSKDDYTIQPAGNTASKSGSEYVRFPKPGTQLFNEMVAATPVAMVDGLEAGLRSTLSDKERKKSMVLYWGFSTGGALMWPLAERVRPDGYLNWGSSPPGVAYYYGAAQAGRWDWPYEKSALRVRGRGRADFEFYNKRADPAEKDARWERDLKEPRFKEVEDPIMFYNVGALSELALRLYMAPFVPARMKQAGFNKMLNDILATSMPGPALKGLPVWDMNGTYDEVYPVEWMEAARTMMAPYIGKHVLIRIEGFNHSIVNRQVRVIGPVWLRAIQQGYFDR</sequence>
<protein>
    <recommendedName>
        <fullName evidence="4">Alpha/beta hydrolase</fullName>
    </recommendedName>
</protein>
<name>A0A261UZK9_9BORD</name>
<dbReference type="OrthoDB" id="8624238at2"/>
<evidence type="ECO:0000313" key="3">
    <source>
        <dbReference type="Proteomes" id="UP000215767"/>
    </source>
</evidence>
<keyword evidence="3" id="KW-1185">Reference proteome</keyword>
<dbReference type="SUPFAM" id="SSF53474">
    <property type="entry name" value="alpha/beta-Hydrolases"/>
    <property type="match status" value="1"/>
</dbReference>
<dbReference type="Gene3D" id="3.40.50.1820">
    <property type="entry name" value="alpha/beta hydrolase"/>
    <property type="match status" value="1"/>
</dbReference>
<gene>
    <name evidence="2" type="ORF">CAL28_03405</name>
</gene>
<proteinExistence type="predicted"/>
<dbReference type="Proteomes" id="UP000215767">
    <property type="component" value="Unassembled WGS sequence"/>
</dbReference>
<keyword evidence="1" id="KW-0732">Signal</keyword>
<comment type="caution">
    <text evidence="2">The sequence shown here is derived from an EMBL/GenBank/DDBJ whole genome shotgun (WGS) entry which is preliminary data.</text>
</comment>
<dbReference type="AlphaFoldDB" id="A0A261UZK9"/>
<feature type="signal peptide" evidence="1">
    <location>
        <begin position="1"/>
        <end position="24"/>
    </location>
</feature>
<reference evidence="3" key="1">
    <citation type="submission" date="2017-05" db="EMBL/GenBank/DDBJ databases">
        <title>Complete and WGS of Bordetella genogroups.</title>
        <authorList>
            <person name="Spilker T."/>
            <person name="Lipuma J."/>
        </authorList>
    </citation>
    <scope>NUCLEOTIDE SEQUENCE [LARGE SCALE GENOMIC DNA]</scope>
    <source>
        <strain evidence="3">AU8856</strain>
    </source>
</reference>
<dbReference type="EMBL" id="NEVS01000001">
    <property type="protein sequence ID" value="OZI66782.1"/>
    <property type="molecule type" value="Genomic_DNA"/>
</dbReference>
<evidence type="ECO:0008006" key="4">
    <source>
        <dbReference type="Google" id="ProtNLM"/>
    </source>
</evidence>
<evidence type="ECO:0000256" key="1">
    <source>
        <dbReference type="SAM" id="SignalP"/>
    </source>
</evidence>
<accession>A0A261UZK9</accession>
<evidence type="ECO:0000313" key="2">
    <source>
        <dbReference type="EMBL" id="OZI66782.1"/>
    </source>
</evidence>
<organism evidence="2 3">
    <name type="scientific">Bordetella genomosp. 11</name>
    <dbReference type="NCBI Taxonomy" id="1416808"/>
    <lineage>
        <taxon>Bacteria</taxon>
        <taxon>Pseudomonadati</taxon>
        <taxon>Pseudomonadota</taxon>
        <taxon>Betaproteobacteria</taxon>
        <taxon>Burkholderiales</taxon>
        <taxon>Alcaligenaceae</taxon>
        <taxon>Bordetella</taxon>
    </lineage>
</organism>
<feature type="chain" id="PRO_5012311565" description="Alpha/beta hydrolase" evidence="1">
    <location>
        <begin position="25"/>
        <end position="445"/>
    </location>
</feature>
<dbReference type="RefSeq" id="WP_094839981.1">
    <property type="nucleotide sequence ID" value="NZ_NEVS01000001.1"/>
</dbReference>
<dbReference type="InterPro" id="IPR029058">
    <property type="entry name" value="AB_hydrolase_fold"/>
</dbReference>